<feature type="transmembrane region" description="Helical" evidence="10">
    <location>
        <begin position="50"/>
        <end position="67"/>
    </location>
</feature>
<evidence type="ECO:0000256" key="6">
    <source>
        <dbReference type="ARBA" id="ARBA00022475"/>
    </source>
</evidence>
<gene>
    <name evidence="11" type="ORF">E0F26_06115</name>
</gene>
<evidence type="ECO:0000256" key="5">
    <source>
        <dbReference type="ARBA" id="ARBA00022448"/>
    </source>
</evidence>
<keyword evidence="9 10" id="KW-0472">Membrane</keyword>
<feature type="transmembrane region" description="Helical" evidence="10">
    <location>
        <begin position="87"/>
        <end position="107"/>
    </location>
</feature>
<keyword evidence="8 10" id="KW-1133">Transmembrane helix</keyword>
<keyword evidence="5" id="KW-0813">Transport</keyword>
<evidence type="ECO:0000256" key="3">
    <source>
        <dbReference type="ARBA" id="ARBA00006669"/>
    </source>
</evidence>
<comment type="function">
    <text evidence="1">Required for nicotinamide riboside transport across the inner membrane.</text>
</comment>
<keyword evidence="6" id="KW-1003">Cell membrane</keyword>
<evidence type="ECO:0000256" key="10">
    <source>
        <dbReference type="SAM" id="Phobius"/>
    </source>
</evidence>
<evidence type="ECO:0000256" key="1">
    <source>
        <dbReference type="ARBA" id="ARBA00002672"/>
    </source>
</evidence>
<accession>A0ABY6Q7Y2</accession>
<sequence length="185" mass="20617">MGELETIAVVLALAYLLLAMRQNRFCWVAAFLSALIYLVIFADVKLYMEAGLQVIYAVMAVVGWVFWGQNDSAETLAVSTRPASFHLLTLVTIGFCTLVSGALLTTYTDAARPFIDAGTTVSAILCTWMVTRKILENWLYWIVINAVSVWLFMDRGLSLTSGLFALYIVLSVIGYISWRRTMAHP</sequence>
<feature type="transmembrane region" description="Helical" evidence="10">
    <location>
        <begin position="25"/>
        <end position="44"/>
    </location>
</feature>
<evidence type="ECO:0000313" key="11">
    <source>
        <dbReference type="EMBL" id="UZP74341.1"/>
    </source>
</evidence>
<proteinExistence type="inferred from homology"/>
<dbReference type="RefSeq" id="WP_279243157.1">
    <property type="nucleotide sequence ID" value="NZ_CP036501.1"/>
</dbReference>
<evidence type="ECO:0000256" key="8">
    <source>
        <dbReference type="ARBA" id="ARBA00022989"/>
    </source>
</evidence>
<feature type="transmembrane region" description="Helical" evidence="10">
    <location>
        <begin position="159"/>
        <end position="178"/>
    </location>
</feature>
<evidence type="ECO:0000256" key="4">
    <source>
        <dbReference type="ARBA" id="ARBA00017522"/>
    </source>
</evidence>
<organism evidence="11 12">
    <name type="scientific">Candidatus Paraluminiphilus aquimaris</name>
    <dbReference type="NCBI Taxonomy" id="2518994"/>
    <lineage>
        <taxon>Bacteria</taxon>
        <taxon>Pseudomonadati</taxon>
        <taxon>Pseudomonadota</taxon>
        <taxon>Gammaproteobacteria</taxon>
        <taxon>Cellvibrionales</taxon>
        <taxon>Halieaceae</taxon>
        <taxon>Candidatus Paraluminiphilus</taxon>
    </lineage>
</organism>
<evidence type="ECO:0000313" key="12">
    <source>
        <dbReference type="Proteomes" id="UP001317963"/>
    </source>
</evidence>
<comment type="similarity">
    <text evidence="3">Belongs to the nicotinamide ribonucleoside (NR) uptake permease (TC 4.B.1) family.</text>
</comment>
<dbReference type="Pfam" id="PF04973">
    <property type="entry name" value="NMN_transporter"/>
    <property type="match status" value="1"/>
</dbReference>
<evidence type="ECO:0000256" key="9">
    <source>
        <dbReference type="ARBA" id="ARBA00023136"/>
    </source>
</evidence>
<dbReference type="PANTHER" id="PTHR36122">
    <property type="entry name" value="NICOTINAMIDE RIBOSIDE TRANSPORTER PNUC"/>
    <property type="match status" value="1"/>
</dbReference>
<protein>
    <recommendedName>
        <fullName evidence="4">Nicotinamide riboside transporter PnuC</fullName>
    </recommendedName>
</protein>
<keyword evidence="12" id="KW-1185">Reference proteome</keyword>
<reference evidence="11 12" key="1">
    <citation type="submission" date="2019-02" db="EMBL/GenBank/DDBJ databases">
        <title>Halieaceae_genomes.</title>
        <authorList>
            <person name="Li S.-H."/>
        </authorList>
    </citation>
    <scope>NUCLEOTIDE SEQUENCE [LARGE SCALE GENOMIC DNA]</scope>
    <source>
        <strain evidence="11 12">JH123</strain>
    </source>
</reference>
<evidence type="ECO:0000256" key="2">
    <source>
        <dbReference type="ARBA" id="ARBA00004651"/>
    </source>
</evidence>
<dbReference type="NCBIfam" id="TIGR01528">
    <property type="entry name" value="NMN_trans_PnuC"/>
    <property type="match status" value="1"/>
</dbReference>
<dbReference type="InterPro" id="IPR006419">
    <property type="entry name" value="NMN_transpt_PnuC"/>
</dbReference>
<name>A0ABY6Q7Y2_9GAMM</name>
<dbReference type="EMBL" id="CP036501">
    <property type="protein sequence ID" value="UZP74341.1"/>
    <property type="molecule type" value="Genomic_DNA"/>
</dbReference>
<dbReference type="PANTHER" id="PTHR36122:SF2">
    <property type="entry name" value="NICOTINAMIDE RIBOSIDE TRANSPORTER PNUC"/>
    <property type="match status" value="1"/>
</dbReference>
<keyword evidence="7 10" id="KW-0812">Transmembrane</keyword>
<dbReference type="Proteomes" id="UP001317963">
    <property type="component" value="Chromosome"/>
</dbReference>
<comment type="subcellular location">
    <subcellularLocation>
        <location evidence="2">Cell membrane</location>
        <topology evidence="2">Multi-pass membrane protein</topology>
    </subcellularLocation>
</comment>
<evidence type="ECO:0000256" key="7">
    <source>
        <dbReference type="ARBA" id="ARBA00022692"/>
    </source>
</evidence>